<dbReference type="Gene3D" id="1.10.630.10">
    <property type="entry name" value="Cytochrome P450"/>
    <property type="match status" value="1"/>
</dbReference>
<evidence type="ECO:0000256" key="2">
    <source>
        <dbReference type="ARBA" id="ARBA00010617"/>
    </source>
</evidence>
<keyword evidence="3" id="KW-0479">Metal-binding</keyword>
<evidence type="ECO:0000313" key="5">
    <source>
        <dbReference type="EMBL" id="KAK5066390.1"/>
    </source>
</evidence>
<comment type="similarity">
    <text evidence="2">Belongs to the cytochrome P450 family.</text>
</comment>
<dbReference type="Proteomes" id="UP001345691">
    <property type="component" value="Unassembled WGS sequence"/>
</dbReference>
<keyword evidence="4" id="KW-0408">Iron</keyword>
<proteinExistence type="inferred from homology"/>
<name>A0ABR0JKZ7_9EURO</name>
<dbReference type="InterPro" id="IPR001128">
    <property type="entry name" value="Cyt_P450"/>
</dbReference>
<evidence type="ECO:0000256" key="3">
    <source>
        <dbReference type="ARBA" id="ARBA00022723"/>
    </source>
</evidence>
<dbReference type="PRINTS" id="PR00385">
    <property type="entry name" value="P450"/>
</dbReference>
<gene>
    <name evidence="5" type="ORF">LTR69_002909</name>
</gene>
<protein>
    <submittedName>
        <fullName evidence="5">Uncharacterized protein</fullName>
    </submittedName>
</protein>
<keyword evidence="6" id="KW-1185">Reference proteome</keyword>
<dbReference type="SUPFAM" id="SSF48264">
    <property type="entry name" value="Cytochrome P450"/>
    <property type="match status" value="1"/>
</dbReference>
<dbReference type="PRINTS" id="PR00465">
    <property type="entry name" value="EP450IV"/>
</dbReference>
<dbReference type="PANTHER" id="PTHR24305:SF190">
    <property type="entry name" value="P450, PUTATIVE (EUROFUNG)-RELATED"/>
    <property type="match status" value="1"/>
</dbReference>
<dbReference type="InterPro" id="IPR002403">
    <property type="entry name" value="Cyt_P450_E_grp-IV"/>
</dbReference>
<evidence type="ECO:0000313" key="6">
    <source>
        <dbReference type="Proteomes" id="UP001345691"/>
    </source>
</evidence>
<reference evidence="5 6" key="1">
    <citation type="submission" date="2023-08" db="EMBL/GenBank/DDBJ databases">
        <title>Black Yeasts Isolated from many extreme environments.</title>
        <authorList>
            <person name="Coleine C."/>
            <person name="Stajich J.E."/>
            <person name="Selbmann L."/>
        </authorList>
    </citation>
    <scope>NUCLEOTIDE SEQUENCE [LARGE SCALE GENOMIC DNA]</scope>
    <source>
        <strain evidence="5 6">CCFEE 6328</strain>
    </source>
</reference>
<dbReference type="PANTHER" id="PTHR24305">
    <property type="entry name" value="CYTOCHROME P450"/>
    <property type="match status" value="1"/>
</dbReference>
<comment type="cofactor">
    <cofactor evidence="1">
        <name>heme</name>
        <dbReference type="ChEBI" id="CHEBI:30413"/>
    </cofactor>
</comment>
<comment type="caution">
    <text evidence="5">The sequence shown here is derived from an EMBL/GenBank/DDBJ whole genome shotgun (WGS) entry which is preliminary data.</text>
</comment>
<evidence type="ECO:0000256" key="4">
    <source>
        <dbReference type="ARBA" id="ARBA00023004"/>
    </source>
</evidence>
<sequence>MTAQGRLSDPPTFAETQAMPYLQAVIQEGLRLHPAAAFPLVRVVPEGGAVIAEKVFPAGVSVAANCWVAHYNRQVWGDDAHEYRPERWLGDKDEVAAMSRYWIPFGHGAGTCIGKNISLMEIGKVIPHILRKYDFKLVDPNAELKCRYVAFVLQENLNVSIAPRGKA</sequence>
<organism evidence="5 6">
    <name type="scientific">Exophiala sideris</name>
    <dbReference type="NCBI Taxonomy" id="1016849"/>
    <lineage>
        <taxon>Eukaryota</taxon>
        <taxon>Fungi</taxon>
        <taxon>Dikarya</taxon>
        <taxon>Ascomycota</taxon>
        <taxon>Pezizomycotina</taxon>
        <taxon>Eurotiomycetes</taxon>
        <taxon>Chaetothyriomycetidae</taxon>
        <taxon>Chaetothyriales</taxon>
        <taxon>Herpotrichiellaceae</taxon>
        <taxon>Exophiala</taxon>
    </lineage>
</organism>
<dbReference type="InterPro" id="IPR050121">
    <property type="entry name" value="Cytochrome_P450_monoxygenase"/>
</dbReference>
<dbReference type="InterPro" id="IPR036396">
    <property type="entry name" value="Cyt_P450_sf"/>
</dbReference>
<evidence type="ECO:0000256" key="1">
    <source>
        <dbReference type="ARBA" id="ARBA00001971"/>
    </source>
</evidence>
<dbReference type="Pfam" id="PF00067">
    <property type="entry name" value="p450"/>
    <property type="match status" value="1"/>
</dbReference>
<accession>A0ABR0JKZ7</accession>
<dbReference type="EMBL" id="JAVRRF010000004">
    <property type="protein sequence ID" value="KAK5066390.1"/>
    <property type="molecule type" value="Genomic_DNA"/>
</dbReference>